<evidence type="ECO:0000256" key="6">
    <source>
        <dbReference type="ARBA" id="ARBA00023004"/>
    </source>
</evidence>
<comment type="caution">
    <text evidence="8">The sequence shown here is derived from an EMBL/GenBank/DDBJ whole genome shotgun (WGS) entry which is preliminary data.</text>
</comment>
<dbReference type="GO" id="GO:0006121">
    <property type="term" value="P:mitochondrial electron transport, succinate to ubiquinone"/>
    <property type="evidence" value="ECO:0007669"/>
    <property type="project" value="TreeGrafter"/>
</dbReference>
<dbReference type="PANTHER" id="PTHR10978:SF5">
    <property type="entry name" value="SUCCINATE DEHYDROGENASE CYTOCHROME B560 SUBUNIT, MITOCHONDRIAL"/>
    <property type="match status" value="1"/>
</dbReference>
<sequence length="181" mass="19408">MFATRAVNSIVAQNVARTALFKNASAVPTGIRAFRATPSTMEQSPDAESELLRQQRLVRPKSPHLTIYQPQLTWYMSAAHRVTGCLVGAGFYVGALSYLALPALGYNFDTSAIVASAASLPVIAKVGIKTTVAFPFVFHCLNGVRHLVWDTGRLLTLDGVYKTGYAVLGSSAALTLYIASL</sequence>
<evidence type="ECO:0000313" key="9">
    <source>
        <dbReference type="Proteomes" id="UP000612746"/>
    </source>
</evidence>
<organism evidence="8 9">
    <name type="scientific">Umbelopsis vinacea</name>
    <dbReference type="NCBI Taxonomy" id="44442"/>
    <lineage>
        <taxon>Eukaryota</taxon>
        <taxon>Fungi</taxon>
        <taxon>Fungi incertae sedis</taxon>
        <taxon>Mucoromycota</taxon>
        <taxon>Mucoromycotina</taxon>
        <taxon>Umbelopsidomycetes</taxon>
        <taxon>Umbelopsidales</taxon>
        <taxon>Umbelopsidaceae</taxon>
        <taxon>Umbelopsis</taxon>
    </lineage>
</organism>
<accession>A0A8H7UA40</accession>
<keyword evidence="6" id="KW-0408">Iron</keyword>
<name>A0A8H7UA40_9FUNG</name>
<gene>
    <name evidence="8" type="ORF">INT44_000121</name>
</gene>
<dbReference type="GO" id="GO:0005739">
    <property type="term" value="C:mitochondrion"/>
    <property type="evidence" value="ECO:0007669"/>
    <property type="project" value="GOC"/>
</dbReference>
<evidence type="ECO:0008006" key="10">
    <source>
        <dbReference type="Google" id="ProtNLM"/>
    </source>
</evidence>
<keyword evidence="9" id="KW-1185">Reference proteome</keyword>
<comment type="subcellular location">
    <subcellularLocation>
        <location evidence="1">Membrane</location>
        <topology evidence="1">Multi-pass membrane protein</topology>
    </subcellularLocation>
</comment>
<keyword evidence="2" id="KW-0349">Heme</keyword>
<dbReference type="GO" id="GO:0009055">
    <property type="term" value="F:electron transfer activity"/>
    <property type="evidence" value="ECO:0007669"/>
    <property type="project" value="InterPro"/>
</dbReference>
<dbReference type="PROSITE" id="PS01001">
    <property type="entry name" value="SDH_CYT_2"/>
    <property type="match status" value="1"/>
</dbReference>
<keyword evidence="7" id="KW-0472">Membrane</keyword>
<dbReference type="CDD" id="cd03499">
    <property type="entry name" value="SQR_TypeC_SdhC"/>
    <property type="match status" value="1"/>
</dbReference>
<evidence type="ECO:0000256" key="7">
    <source>
        <dbReference type="ARBA" id="ARBA00023136"/>
    </source>
</evidence>
<dbReference type="Pfam" id="PF01127">
    <property type="entry name" value="Sdh_cyt"/>
    <property type="match status" value="1"/>
</dbReference>
<evidence type="ECO:0000256" key="2">
    <source>
        <dbReference type="ARBA" id="ARBA00022617"/>
    </source>
</evidence>
<dbReference type="InterPro" id="IPR034804">
    <property type="entry name" value="SQR/QFR_C/D"/>
</dbReference>
<dbReference type="InterPro" id="IPR014314">
    <property type="entry name" value="Succ_DH_cytb556"/>
</dbReference>
<protein>
    <recommendedName>
        <fullName evidence="10">Succinate dehydrogenase subunit C</fullName>
    </recommendedName>
</protein>
<dbReference type="SUPFAM" id="SSF81343">
    <property type="entry name" value="Fumarate reductase respiratory complex transmembrane subunits"/>
    <property type="match status" value="1"/>
</dbReference>
<keyword evidence="5" id="KW-1133">Transmembrane helix</keyword>
<dbReference type="EMBL" id="JAEPRA010000017">
    <property type="protein sequence ID" value="KAG2174007.1"/>
    <property type="molecule type" value="Genomic_DNA"/>
</dbReference>
<keyword evidence="4" id="KW-0479">Metal-binding</keyword>
<evidence type="ECO:0000256" key="5">
    <source>
        <dbReference type="ARBA" id="ARBA00022989"/>
    </source>
</evidence>
<dbReference type="GO" id="GO:0006099">
    <property type="term" value="P:tricarboxylic acid cycle"/>
    <property type="evidence" value="ECO:0007669"/>
    <property type="project" value="InterPro"/>
</dbReference>
<dbReference type="OrthoDB" id="588261at2759"/>
<evidence type="ECO:0000256" key="4">
    <source>
        <dbReference type="ARBA" id="ARBA00022723"/>
    </source>
</evidence>
<keyword evidence="3" id="KW-0812">Transmembrane</keyword>
<evidence type="ECO:0000256" key="1">
    <source>
        <dbReference type="ARBA" id="ARBA00004141"/>
    </source>
</evidence>
<evidence type="ECO:0000313" key="8">
    <source>
        <dbReference type="EMBL" id="KAG2174007.1"/>
    </source>
</evidence>
<reference evidence="8" key="1">
    <citation type="submission" date="2020-12" db="EMBL/GenBank/DDBJ databases">
        <title>Metabolic potential, ecology and presence of endohyphal bacteria is reflected in genomic diversity of Mucoromycotina.</title>
        <authorList>
            <person name="Muszewska A."/>
            <person name="Okrasinska A."/>
            <person name="Steczkiewicz K."/>
            <person name="Drgas O."/>
            <person name="Orlowska M."/>
            <person name="Perlinska-Lenart U."/>
            <person name="Aleksandrzak-Piekarczyk T."/>
            <person name="Szatraj K."/>
            <person name="Zielenkiewicz U."/>
            <person name="Pilsyk S."/>
            <person name="Malc E."/>
            <person name="Mieczkowski P."/>
            <person name="Kruszewska J.S."/>
            <person name="Biernat P."/>
            <person name="Pawlowska J."/>
        </authorList>
    </citation>
    <scope>NUCLEOTIDE SEQUENCE</scope>
    <source>
        <strain evidence="8">WA0000051536</strain>
    </source>
</reference>
<proteinExistence type="predicted"/>
<dbReference type="NCBIfam" id="TIGR02970">
    <property type="entry name" value="succ_dehyd_cytB"/>
    <property type="match status" value="1"/>
</dbReference>
<dbReference type="Gene3D" id="1.20.1300.10">
    <property type="entry name" value="Fumarate reductase/succinate dehydrogenase, transmembrane subunit"/>
    <property type="match status" value="1"/>
</dbReference>
<dbReference type="InterPro" id="IPR018495">
    <property type="entry name" value="Succ_DH_cyt_bsu_CS"/>
</dbReference>
<dbReference type="PANTHER" id="PTHR10978">
    <property type="entry name" value="SUCCINATE DEHYDROGENASE CYTOCHROME B560 SUBUNIT"/>
    <property type="match status" value="1"/>
</dbReference>
<dbReference type="GO" id="GO:0046872">
    <property type="term" value="F:metal ion binding"/>
    <property type="evidence" value="ECO:0007669"/>
    <property type="project" value="UniProtKB-KW"/>
</dbReference>
<dbReference type="InterPro" id="IPR000701">
    <property type="entry name" value="SuccDH_FuR_B_TM-su"/>
</dbReference>
<evidence type="ECO:0000256" key="3">
    <source>
        <dbReference type="ARBA" id="ARBA00022692"/>
    </source>
</evidence>
<dbReference type="AlphaFoldDB" id="A0A8H7UA40"/>
<dbReference type="Proteomes" id="UP000612746">
    <property type="component" value="Unassembled WGS sequence"/>
</dbReference>
<dbReference type="GO" id="GO:0016020">
    <property type="term" value="C:membrane"/>
    <property type="evidence" value="ECO:0007669"/>
    <property type="project" value="UniProtKB-SubCell"/>
</dbReference>